<keyword evidence="1" id="KW-1133">Transmembrane helix</keyword>
<evidence type="ECO:0000256" key="1">
    <source>
        <dbReference type="SAM" id="Phobius"/>
    </source>
</evidence>
<keyword evidence="4" id="KW-1185">Reference proteome</keyword>
<sequence length="165" mass="17703">MDRLIPTLLTVGVVIVLFALMWWGWNRKRAQQAARFPVPARPAAGTAVLAGPVPGMYVATTLADQPLERVQAHHLGVRTDAELSIAADGIILDRAGTDDLLIPRAAITGVRTASGMIGKFVERDGLVVITWTLGEVAVDTGFRTRAAADRTHVIESIRQLIGESS</sequence>
<protein>
    <recommendedName>
        <fullName evidence="2">PH domain-containing protein</fullName>
    </recommendedName>
</protein>
<feature type="domain" description="PH" evidence="2">
    <location>
        <begin position="38"/>
        <end position="157"/>
    </location>
</feature>
<evidence type="ECO:0000259" key="2">
    <source>
        <dbReference type="Pfam" id="PF25362"/>
    </source>
</evidence>
<keyword evidence="1" id="KW-0472">Membrane</keyword>
<dbReference type="InterPro" id="IPR057446">
    <property type="entry name" value="PH_bac"/>
</dbReference>
<comment type="caution">
    <text evidence="3">The sequence shown here is derived from an EMBL/GenBank/DDBJ whole genome shotgun (WGS) entry which is preliminary data.</text>
</comment>
<evidence type="ECO:0000313" key="3">
    <source>
        <dbReference type="EMBL" id="GAA2008501.1"/>
    </source>
</evidence>
<dbReference type="Pfam" id="PF25362">
    <property type="entry name" value="bPH_11"/>
    <property type="match status" value="1"/>
</dbReference>
<accession>A0ABP5EXF1</accession>
<proteinExistence type="predicted"/>
<evidence type="ECO:0000313" key="4">
    <source>
        <dbReference type="Proteomes" id="UP001500755"/>
    </source>
</evidence>
<keyword evidence="1" id="KW-0812">Transmembrane</keyword>
<dbReference type="RefSeq" id="WP_344309068.1">
    <property type="nucleotide sequence ID" value="NZ_BAAANO010000017.1"/>
</dbReference>
<dbReference type="EMBL" id="BAAANO010000017">
    <property type="protein sequence ID" value="GAA2008501.1"/>
    <property type="molecule type" value="Genomic_DNA"/>
</dbReference>
<reference evidence="4" key="1">
    <citation type="journal article" date="2019" name="Int. J. Syst. Evol. Microbiol.">
        <title>The Global Catalogue of Microorganisms (GCM) 10K type strain sequencing project: providing services to taxonomists for standard genome sequencing and annotation.</title>
        <authorList>
            <consortium name="The Broad Institute Genomics Platform"/>
            <consortium name="The Broad Institute Genome Sequencing Center for Infectious Disease"/>
            <person name="Wu L."/>
            <person name="Ma J."/>
        </authorList>
    </citation>
    <scope>NUCLEOTIDE SEQUENCE [LARGE SCALE GENOMIC DNA]</scope>
    <source>
        <strain evidence="4">JCM 14546</strain>
    </source>
</reference>
<name>A0ABP5EXF1_9MICO</name>
<organism evidence="3 4">
    <name type="scientific">Brevibacterium samyangense</name>
    <dbReference type="NCBI Taxonomy" id="366888"/>
    <lineage>
        <taxon>Bacteria</taxon>
        <taxon>Bacillati</taxon>
        <taxon>Actinomycetota</taxon>
        <taxon>Actinomycetes</taxon>
        <taxon>Micrococcales</taxon>
        <taxon>Brevibacteriaceae</taxon>
        <taxon>Brevibacterium</taxon>
    </lineage>
</organism>
<dbReference type="Proteomes" id="UP001500755">
    <property type="component" value="Unassembled WGS sequence"/>
</dbReference>
<gene>
    <name evidence="3" type="ORF">GCM10009755_18720</name>
</gene>
<feature type="transmembrane region" description="Helical" evidence="1">
    <location>
        <begin position="6"/>
        <end position="25"/>
    </location>
</feature>